<sequence length="576" mass="67448">MSDNNILKEFFKSLNEQEKPFTQLLKDDRLGMILRSAVNELNLMHYKNHSEYNATFSQEEYYYIFKLGVSRLIKLALEARTSFEAPAIMFLQSSEISAETHNIVRGLGMIEHGRRIAQSVYSGHTKIEKIEGNEFKITIPSILVDEESHEKHISNHYKDQYRENLIRIYKSKFMEEFKVDVDNKLFDLVYPYDTYFIGYESAPILDEFFFGLTYSELFNQDGFDTFHYSVKFGGIEFQKYKLAIGFIMSVIEKHLRFSEKLTIKHTTIKLENILTVSANTDEFIESMCDAINYFGSSLKGYTQLELTDARKIFEVISYSRRNIKLLDNPGAELPMLIQSSDESFFFCIAARYSSPLQYLHDSLRFHFSKDYDKQQQSREQVLQRAIKGVLNESFSNLQYQENIKIKENGKTLTDIDLVVVEKSTGIVFLCQLKHQELYGADLHAKHVRTTRLKKQASDWLTSMNNWLNSITEIELRKSLQITKHVPKLTIYKLFITKHYAYPLKELSDEDTAYCNWAQFIYAIQLIDDDKGKRKDSISSLILKLKTLNQEANIEYLHEPTSKWMIKNLTFSLEQER</sequence>
<protein>
    <recommendedName>
        <fullName evidence="3">NERD domain-containing protein</fullName>
    </recommendedName>
</protein>
<organism evidence="1 2">
    <name type="scientific">Salmonella enterica subsp. salamae serovar 56:b:[1,5]</name>
    <dbReference type="NCBI Taxonomy" id="2577858"/>
    <lineage>
        <taxon>Bacteria</taxon>
        <taxon>Pseudomonadati</taxon>
        <taxon>Pseudomonadota</taxon>
        <taxon>Gammaproteobacteria</taxon>
        <taxon>Enterobacterales</taxon>
        <taxon>Enterobacteriaceae</taxon>
        <taxon>Salmonella</taxon>
    </lineage>
</organism>
<dbReference type="Proteomes" id="UP000251983">
    <property type="component" value="Chromosome"/>
</dbReference>
<proteinExistence type="predicted"/>
<dbReference type="AlphaFoldDB" id="A0A6C7DBF5"/>
<dbReference type="RefSeq" id="WP_114052690.1">
    <property type="nucleotide sequence ID" value="NZ_CP029995.1"/>
</dbReference>
<evidence type="ECO:0000313" key="2">
    <source>
        <dbReference type="Proteomes" id="UP000251983"/>
    </source>
</evidence>
<reference evidence="1 2" key="1">
    <citation type="submission" date="2018-06" db="EMBL/GenBank/DDBJ databases">
        <title>Salmonella Enterica genomes from various sources.</title>
        <authorList>
            <person name="Nash J.H.E."/>
            <person name="Robertson J."/>
            <person name="Bessonov K."/>
        </authorList>
    </citation>
    <scope>NUCLEOTIDE SEQUENCE [LARGE SCALE GENOMIC DNA]</scope>
    <source>
        <strain evidence="1 2">SA20053897</strain>
    </source>
</reference>
<name>A0A6C7DBF5_SALER</name>
<evidence type="ECO:0008006" key="3">
    <source>
        <dbReference type="Google" id="ProtNLM"/>
    </source>
</evidence>
<evidence type="ECO:0000313" key="1">
    <source>
        <dbReference type="EMBL" id="AXC87629.1"/>
    </source>
</evidence>
<accession>A0A6C7DBF5</accession>
<gene>
    <name evidence="1" type="ORF">DOE57_21210</name>
</gene>
<dbReference type="EMBL" id="CP029995">
    <property type="protein sequence ID" value="AXC87629.1"/>
    <property type="molecule type" value="Genomic_DNA"/>
</dbReference>